<accession>A0A9E7KGH7</accession>
<evidence type="ECO:0000256" key="1">
    <source>
        <dbReference type="SAM" id="MobiDB-lite"/>
    </source>
</evidence>
<dbReference type="AlphaFoldDB" id="A0A9E7KGH7"/>
<feature type="non-terminal residue" evidence="2">
    <location>
        <position position="1"/>
    </location>
</feature>
<evidence type="ECO:0000313" key="2">
    <source>
        <dbReference type="EMBL" id="URE17407.1"/>
    </source>
</evidence>
<dbReference type="EMBL" id="CP097509">
    <property type="protein sequence ID" value="URE17407.1"/>
    <property type="molecule type" value="Genomic_DNA"/>
</dbReference>
<feature type="compositionally biased region" description="Basic and acidic residues" evidence="1">
    <location>
        <begin position="42"/>
        <end position="64"/>
    </location>
</feature>
<proteinExistence type="predicted"/>
<feature type="compositionally biased region" description="Basic and acidic residues" evidence="1">
    <location>
        <begin position="82"/>
        <end position="93"/>
    </location>
</feature>
<dbReference type="GO" id="GO:0016853">
    <property type="term" value="F:isomerase activity"/>
    <property type="evidence" value="ECO:0007669"/>
    <property type="project" value="UniProtKB-KW"/>
</dbReference>
<gene>
    <name evidence="2" type="ORF">MUK42_12325</name>
</gene>
<sequence>FYRIRLVASIPIPPPRSGSTRKEWVSRNRGGPARSGNAETRSAPDSDRRLGKGNLGREEQHLEAGRAGQCRDSCSPIAIELMGRDSKPKESGGKGKGKQAASSATDDNASKGKGKGGKSSDGLGTCTYVKGCVISCDDGFP</sequence>
<protein>
    <submittedName>
        <fullName evidence="2">Peptidyl-prolyl cis-trans isomerase</fullName>
    </submittedName>
</protein>
<evidence type="ECO:0000313" key="3">
    <source>
        <dbReference type="Proteomes" id="UP001055439"/>
    </source>
</evidence>
<name>A0A9E7KGH7_9LILI</name>
<dbReference type="Proteomes" id="UP001055439">
    <property type="component" value="Chromosome 7"/>
</dbReference>
<reference evidence="2" key="1">
    <citation type="submission" date="2022-05" db="EMBL/GenBank/DDBJ databases">
        <title>The Musa troglodytarum L. genome provides insights into the mechanism of non-climacteric behaviour and enrichment of carotenoids.</title>
        <authorList>
            <person name="Wang J."/>
        </authorList>
    </citation>
    <scope>NUCLEOTIDE SEQUENCE</scope>
    <source>
        <tissue evidence="2">Leaf</tissue>
    </source>
</reference>
<organism evidence="2 3">
    <name type="scientific">Musa troglodytarum</name>
    <name type="common">fe'i banana</name>
    <dbReference type="NCBI Taxonomy" id="320322"/>
    <lineage>
        <taxon>Eukaryota</taxon>
        <taxon>Viridiplantae</taxon>
        <taxon>Streptophyta</taxon>
        <taxon>Embryophyta</taxon>
        <taxon>Tracheophyta</taxon>
        <taxon>Spermatophyta</taxon>
        <taxon>Magnoliopsida</taxon>
        <taxon>Liliopsida</taxon>
        <taxon>Zingiberales</taxon>
        <taxon>Musaceae</taxon>
        <taxon>Musa</taxon>
    </lineage>
</organism>
<keyword evidence="3" id="KW-1185">Reference proteome</keyword>
<keyword evidence="2" id="KW-0413">Isomerase</keyword>
<feature type="region of interest" description="Disordered" evidence="1">
    <location>
        <begin position="1"/>
        <end position="126"/>
    </location>
</feature>